<name>A0A4R3MQX7_9FIRM</name>
<dbReference type="RefSeq" id="WP_132249865.1">
    <property type="nucleotide sequence ID" value="NZ_SMAL01000001.1"/>
</dbReference>
<dbReference type="AlphaFoldDB" id="A0A4R3MQX7"/>
<organism evidence="1 2">
    <name type="scientific">Natranaerovirga pectinivora</name>
    <dbReference type="NCBI Taxonomy" id="682400"/>
    <lineage>
        <taxon>Bacteria</taxon>
        <taxon>Bacillati</taxon>
        <taxon>Bacillota</taxon>
        <taxon>Clostridia</taxon>
        <taxon>Lachnospirales</taxon>
        <taxon>Natranaerovirgaceae</taxon>
        <taxon>Natranaerovirga</taxon>
    </lineage>
</organism>
<evidence type="ECO:0000313" key="1">
    <source>
        <dbReference type="EMBL" id="TCT17184.1"/>
    </source>
</evidence>
<protein>
    <submittedName>
        <fullName evidence="1">Uncharacterized protein</fullName>
    </submittedName>
</protein>
<sequence>MKEKEFIQYIGDYRVHDGVIKEIIEIEESVEVLIKSLDNELFKLIFNGVKEIKANKAKGRMN</sequence>
<accession>A0A4R3MQX7</accession>
<gene>
    <name evidence="1" type="ORF">EDC18_101482</name>
</gene>
<reference evidence="1 2" key="1">
    <citation type="submission" date="2019-03" db="EMBL/GenBank/DDBJ databases">
        <title>Genomic Encyclopedia of Type Strains, Phase IV (KMG-IV): sequencing the most valuable type-strain genomes for metagenomic binning, comparative biology and taxonomic classification.</title>
        <authorList>
            <person name="Goeker M."/>
        </authorList>
    </citation>
    <scope>NUCLEOTIDE SEQUENCE [LARGE SCALE GENOMIC DNA]</scope>
    <source>
        <strain evidence="1 2">DSM 24629</strain>
    </source>
</reference>
<proteinExistence type="predicted"/>
<dbReference type="Proteomes" id="UP000294902">
    <property type="component" value="Unassembled WGS sequence"/>
</dbReference>
<comment type="caution">
    <text evidence="1">The sequence shown here is derived from an EMBL/GenBank/DDBJ whole genome shotgun (WGS) entry which is preliminary data.</text>
</comment>
<evidence type="ECO:0000313" key="2">
    <source>
        <dbReference type="Proteomes" id="UP000294902"/>
    </source>
</evidence>
<dbReference type="EMBL" id="SMAL01000001">
    <property type="protein sequence ID" value="TCT17184.1"/>
    <property type="molecule type" value="Genomic_DNA"/>
</dbReference>
<keyword evidence="2" id="KW-1185">Reference proteome</keyword>